<comment type="caution">
    <text evidence="2">The sequence shown here is derived from an EMBL/GenBank/DDBJ whole genome shotgun (WGS) entry which is preliminary data.</text>
</comment>
<feature type="coiled-coil region" evidence="1">
    <location>
        <begin position="520"/>
        <end position="653"/>
    </location>
</feature>
<organism evidence="2 3">
    <name type="scientific">Paramecium octaurelia</name>
    <dbReference type="NCBI Taxonomy" id="43137"/>
    <lineage>
        <taxon>Eukaryota</taxon>
        <taxon>Sar</taxon>
        <taxon>Alveolata</taxon>
        <taxon>Ciliophora</taxon>
        <taxon>Intramacronucleata</taxon>
        <taxon>Oligohymenophorea</taxon>
        <taxon>Peniculida</taxon>
        <taxon>Parameciidae</taxon>
        <taxon>Paramecium</taxon>
    </lineage>
</organism>
<protein>
    <submittedName>
        <fullName evidence="2">Uncharacterized protein</fullName>
    </submittedName>
</protein>
<keyword evidence="1" id="KW-0175">Coiled coil</keyword>
<name>A0A8S1WZW2_PAROT</name>
<gene>
    <name evidence="2" type="ORF">POCTA_138.1.T1080003</name>
</gene>
<evidence type="ECO:0000256" key="1">
    <source>
        <dbReference type="SAM" id="Coils"/>
    </source>
</evidence>
<dbReference type="OrthoDB" id="309594at2759"/>
<accession>A0A8S1WZW2</accession>
<dbReference type="EMBL" id="CAJJDP010000108">
    <property type="protein sequence ID" value="CAD8194892.1"/>
    <property type="molecule type" value="Genomic_DNA"/>
</dbReference>
<dbReference type="AlphaFoldDB" id="A0A8S1WZW2"/>
<dbReference type="OMA" id="RISFEFT"/>
<keyword evidence="3" id="KW-1185">Reference proteome</keyword>
<sequence>MNILIQKQAQEIQETICKNHNLELIAVDLDVSDKAQIQFFCGKCLVEKLNNNNVTTIEQSKERIQQIKLQQKDFKTKENQARLNYYKTILDQIMDFKQSIDNSLEKMYKQIQQYIFPIQKEKQELQEFESHLNYFEDIKSLSELYSQEQQQSPKLIEDNHFISEIQREFELLFNSSEYFQTMDTFKITKETIKDIMENNVIELVRSNINKNDSKTPSLSRICNNHKKEIIMFDMDSQKQKQKIDLHVQIVFMKIHKLNIKLLKIQINNGRNTIWKLKTYQNKEKKCELFNQLGQMRRNYNKKLNEISEKLITEQFLSFDKTKQSKQIKNISIKTLDNEQLLKDLRQLIEKEKEKASQYQIITNLKSKAQIFKKDIQYHLECLQQYDQQDIQQSLEILKEVSIEKDLIIQLSDMIQDIQKCAQKDENYKNQINIIKEIEEFVDQAKKYQSLLNLFDQTITVYQHHVQKIESIQQHLSIKSQDQEVKSEQLRSQYQKLSNILNEYVSTFHNSSIQLRKYCMIKQLENDILKLKETNRNLEIEKDNLINSMQKSFEQKLNEANNQLEQKEIVKQKIKEYEKAIVDNINMKKQYEENTKKLEDEYIKIKLEFNLNLTQKNSELQEALKKLDQINNIKIEQENQLKMEIEKIQQYNKSLSFSNTYKHANCQVTESAKVVTEVGNSGWYFCLCEQAIPKTGKIQFGFQMISGSWFMVGIGFREIMQKNNNYQNCYYTGYGTYLISSGGCIYSHHNKDLYDKRISFEFTNNDIIIIEVCIEHKYIKWSKQNNPQLTFVLEIDTSQELYPCVGFAHYSQMKLLDYIPV</sequence>
<evidence type="ECO:0000313" key="2">
    <source>
        <dbReference type="EMBL" id="CAD8194892.1"/>
    </source>
</evidence>
<proteinExistence type="predicted"/>
<dbReference type="Proteomes" id="UP000683925">
    <property type="component" value="Unassembled WGS sequence"/>
</dbReference>
<reference evidence="2" key="1">
    <citation type="submission" date="2021-01" db="EMBL/GenBank/DDBJ databases">
        <authorList>
            <consortium name="Genoscope - CEA"/>
            <person name="William W."/>
        </authorList>
    </citation>
    <scope>NUCLEOTIDE SEQUENCE</scope>
</reference>
<evidence type="ECO:0000313" key="3">
    <source>
        <dbReference type="Proteomes" id="UP000683925"/>
    </source>
</evidence>